<gene>
    <name evidence="3" type="primary">ktrA</name>
    <name evidence="3" type="ORF">VRLFYP33_02112</name>
</gene>
<dbReference type="InterPro" id="IPR050721">
    <property type="entry name" value="Trk_Ktr_HKT_K-transport"/>
</dbReference>
<dbReference type="RefSeq" id="WP_021842074.1">
    <property type="nucleotide sequence ID" value="NZ_CACRUX010000092.1"/>
</dbReference>
<feature type="domain" description="RCK N-terminal" evidence="1">
    <location>
        <begin position="3"/>
        <end position="120"/>
    </location>
</feature>
<dbReference type="InterPro" id="IPR036721">
    <property type="entry name" value="RCK_C_sf"/>
</dbReference>
<accession>A0A6N3F0W8</accession>
<protein>
    <submittedName>
        <fullName evidence="3">Ktr system potassium uptake protein A</fullName>
    </submittedName>
</protein>
<evidence type="ECO:0000259" key="2">
    <source>
        <dbReference type="PROSITE" id="PS51202"/>
    </source>
</evidence>
<sequence>MKRKTIGIIGLGRFGGTLAKQVAAMGHEVVGIDIEEGLVQKLAPYLTHSIVADFSDEDTIRQLNLQELDVVVIAIGDNLKAKLLSAMVLKELHAPYIVAKASTEMESKLLEKVGADLIIFPEMDMAERVAQMLTRENIVDYFQLSQDIGLVEMGIPSFMIGHTLTELDIRKKYNVNIVAVKRDKNVIAPPNPNNPLQDEDMLIVIGRNEDITKLSQ</sequence>
<dbReference type="InterPro" id="IPR006037">
    <property type="entry name" value="RCK_C"/>
</dbReference>
<dbReference type="PANTHER" id="PTHR43833:SF7">
    <property type="entry name" value="KTR SYSTEM POTASSIUM UPTAKE PROTEIN C"/>
    <property type="match status" value="1"/>
</dbReference>
<proteinExistence type="predicted"/>
<reference evidence="3" key="1">
    <citation type="submission" date="2019-11" db="EMBL/GenBank/DDBJ databases">
        <authorList>
            <person name="Feng L."/>
        </authorList>
    </citation>
    <scope>NUCLEOTIDE SEQUENCE</scope>
    <source>
        <strain evidence="3">VrattiLFYP33</strain>
    </source>
</reference>
<dbReference type="Gene3D" id="3.40.50.720">
    <property type="entry name" value="NAD(P)-binding Rossmann-like Domain"/>
    <property type="match status" value="1"/>
</dbReference>
<dbReference type="PROSITE" id="PS51202">
    <property type="entry name" value="RCK_C"/>
    <property type="match status" value="1"/>
</dbReference>
<feature type="domain" description="RCK C-terminal" evidence="2">
    <location>
        <begin position="136"/>
        <end position="216"/>
    </location>
</feature>
<dbReference type="InterPro" id="IPR003148">
    <property type="entry name" value="RCK_N"/>
</dbReference>
<dbReference type="SUPFAM" id="SSF51735">
    <property type="entry name" value="NAD(P)-binding Rossmann-fold domains"/>
    <property type="match status" value="1"/>
</dbReference>
<dbReference type="PANTHER" id="PTHR43833">
    <property type="entry name" value="POTASSIUM CHANNEL PROTEIN 2-RELATED-RELATED"/>
    <property type="match status" value="1"/>
</dbReference>
<dbReference type="GO" id="GO:0008324">
    <property type="term" value="F:monoatomic cation transmembrane transporter activity"/>
    <property type="evidence" value="ECO:0007669"/>
    <property type="project" value="InterPro"/>
</dbReference>
<dbReference type="EMBL" id="CACRUX010000092">
    <property type="protein sequence ID" value="VYU45619.1"/>
    <property type="molecule type" value="Genomic_DNA"/>
</dbReference>
<dbReference type="Gene3D" id="3.30.70.1450">
    <property type="entry name" value="Regulator of K+ conductance, C-terminal domain"/>
    <property type="match status" value="1"/>
</dbReference>
<dbReference type="SUPFAM" id="SSF116726">
    <property type="entry name" value="TrkA C-terminal domain-like"/>
    <property type="match status" value="1"/>
</dbReference>
<name>A0A6N3F0W8_9FIRM</name>
<dbReference type="PROSITE" id="PS51201">
    <property type="entry name" value="RCK_N"/>
    <property type="match status" value="1"/>
</dbReference>
<dbReference type="AlphaFoldDB" id="A0A6N3F0W8"/>
<dbReference type="GO" id="GO:0006813">
    <property type="term" value="P:potassium ion transport"/>
    <property type="evidence" value="ECO:0007669"/>
    <property type="project" value="InterPro"/>
</dbReference>
<dbReference type="InterPro" id="IPR036291">
    <property type="entry name" value="NAD(P)-bd_dom_sf"/>
</dbReference>
<evidence type="ECO:0000313" key="3">
    <source>
        <dbReference type="EMBL" id="VYU45619.1"/>
    </source>
</evidence>
<dbReference type="Pfam" id="PF02254">
    <property type="entry name" value="TrkA_N"/>
    <property type="match status" value="1"/>
</dbReference>
<evidence type="ECO:0000259" key="1">
    <source>
        <dbReference type="PROSITE" id="PS51201"/>
    </source>
</evidence>
<organism evidence="3">
    <name type="scientific">Veillonella ratti</name>
    <dbReference type="NCBI Taxonomy" id="103892"/>
    <lineage>
        <taxon>Bacteria</taxon>
        <taxon>Bacillati</taxon>
        <taxon>Bacillota</taxon>
        <taxon>Negativicutes</taxon>
        <taxon>Veillonellales</taxon>
        <taxon>Veillonellaceae</taxon>
        <taxon>Veillonella</taxon>
    </lineage>
</organism>
<dbReference type="Pfam" id="PF02080">
    <property type="entry name" value="TrkA_C"/>
    <property type="match status" value="1"/>
</dbReference>